<dbReference type="Proteomes" id="UP000014760">
    <property type="component" value="Unassembled WGS sequence"/>
</dbReference>
<evidence type="ECO:0000256" key="2">
    <source>
        <dbReference type="ARBA" id="ARBA00006434"/>
    </source>
</evidence>
<keyword evidence="5 12" id="KW-0812">Transmembrane</keyword>
<dbReference type="EMBL" id="AMQN01003513">
    <property type="status" value="NOT_ANNOTATED_CDS"/>
    <property type="molecule type" value="Genomic_DNA"/>
</dbReference>
<organism evidence="13">
    <name type="scientific">Capitella teleta</name>
    <name type="common">Polychaete worm</name>
    <dbReference type="NCBI Taxonomy" id="283909"/>
    <lineage>
        <taxon>Eukaryota</taxon>
        <taxon>Metazoa</taxon>
        <taxon>Spiralia</taxon>
        <taxon>Lophotrochozoa</taxon>
        <taxon>Annelida</taxon>
        <taxon>Polychaeta</taxon>
        <taxon>Sedentaria</taxon>
        <taxon>Scolecida</taxon>
        <taxon>Capitellidae</taxon>
        <taxon>Capitella</taxon>
    </lineage>
</organism>
<dbReference type="HOGENOM" id="CLU_018808_11_1_1"/>
<evidence type="ECO:0000256" key="7">
    <source>
        <dbReference type="ARBA" id="ARBA00023053"/>
    </source>
</evidence>
<evidence type="ECO:0000256" key="6">
    <source>
        <dbReference type="ARBA" id="ARBA00022989"/>
    </source>
</evidence>
<keyword evidence="15" id="KW-1185">Reference proteome</keyword>
<dbReference type="PROSITE" id="PS50283">
    <property type="entry name" value="NA_SOLUT_SYMP_3"/>
    <property type="match status" value="1"/>
</dbReference>
<dbReference type="PANTHER" id="PTHR42985:SF40">
    <property type="entry name" value="LD47995P-RELATED"/>
    <property type="match status" value="1"/>
</dbReference>
<feature type="transmembrane region" description="Helical" evidence="12">
    <location>
        <begin position="122"/>
        <end position="140"/>
    </location>
</feature>
<dbReference type="NCBIfam" id="TIGR00813">
    <property type="entry name" value="sss"/>
    <property type="match status" value="1"/>
</dbReference>
<dbReference type="AlphaFoldDB" id="R7TAF8"/>
<reference evidence="13 15" key="2">
    <citation type="journal article" date="2013" name="Nature">
        <title>Insights into bilaterian evolution from three spiralian genomes.</title>
        <authorList>
            <person name="Simakov O."/>
            <person name="Marletaz F."/>
            <person name="Cho S.J."/>
            <person name="Edsinger-Gonzales E."/>
            <person name="Havlak P."/>
            <person name="Hellsten U."/>
            <person name="Kuo D.H."/>
            <person name="Larsson T."/>
            <person name="Lv J."/>
            <person name="Arendt D."/>
            <person name="Savage R."/>
            <person name="Osoegawa K."/>
            <person name="de Jong P."/>
            <person name="Grimwood J."/>
            <person name="Chapman J.A."/>
            <person name="Shapiro H."/>
            <person name="Aerts A."/>
            <person name="Otillar R.P."/>
            <person name="Terry A.Y."/>
            <person name="Boore J.L."/>
            <person name="Grigoriev I.V."/>
            <person name="Lindberg D.R."/>
            <person name="Seaver E.C."/>
            <person name="Weisblat D.A."/>
            <person name="Putnam N.H."/>
            <person name="Rokhsar D.S."/>
        </authorList>
    </citation>
    <scope>NUCLEOTIDE SEQUENCE</scope>
    <source>
        <strain evidence="13 15">I ESC-2004</strain>
    </source>
</reference>
<dbReference type="STRING" id="283909.R7TAF8"/>
<keyword evidence="10" id="KW-0739">Sodium transport</keyword>
<reference evidence="15" key="1">
    <citation type="submission" date="2012-12" db="EMBL/GenBank/DDBJ databases">
        <authorList>
            <person name="Hellsten U."/>
            <person name="Grimwood J."/>
            <person name="Chapman J.A."/>
            <person name="Shapiro H."/>
            <person name="Aerts A."/>
            <person name="Otillar R.P."/>
            <person name="Terry A.Y."/>
            <person name="Boore J.L."/>
            <person name="Simakov O."/>
            <person name="Marletaz F."/>
            <person name="Cho S.-J."/>
            <person name="Edsinger-Gonzales E."/>
            <person name="Havlak P."/>
            <person name="Kuo D.-H."/>
            <person name="Larsson T."/>
            <person name="Lv J."/>
            <person name="Arendt D."/>
            <person name="Savage R."/>
            <person name="Osoegawa K."/>
            <person name="de Jong P."/>
            <person name="Lindberg D.R."/>
            <person name="Seaver E.C."/>
            <person name="Weisblat D.A."/>
            <person name="Putnam N.H."/>
            <person name="Grigoriev I.V."/>
            <person name="Rokhsar D.S."/>
        </authorList>
    </citation>
    <scope>NUCLEOTIDE SEQUENCE</scope>
    <source>
        <strain evidence="15">I ESC-2004</strain>
    </source>
</reference>
<evidence type="ECO:0000256" key="4">
    <source>
        <dbReference type="ARBA" id="ARBA00022475"/>
    </source>
</evidence>
<gene>
    <name evidence="13" type="ORF">CAPTEDRAFT_126424</name>
</gene>
<protein>
    <recommendedName>
        <fullName evidence="16">Sodium-dependent multivitamin transporter</fullName>
    </recommendedName>
</protein>
<evidence type="ECO:0000313" key="15">
    <source>
        <dbReference type="Proteomes" id="UP000014760"/>
    </source>
</evidence>
<dbReference type="EMBL" id="KB312025">
    <property type="protein sequence ID" value="ELT87999.1"/>
    <property type="molecule type" value="Genomic_DNA"/>
</dbReference>
<dbReference type="GO" id="GO:0006814">
    <property type="term" value="P:sodium ion transport"/>
    <property type="evidence" value="ECO:0007669"/>
    <property type="project" value="UniProtKB-KW"/>
</dbReference>
<proteinExistence type="inferred from homology"/>
<feature type="transmembrane region" description="Helical" evidence="12">
    <location>
        <begin position="160"/>
        <end position="178"/>
    </location>
</feature>
<reference evidence="14" key="3">
    <citation type="submission" date="2015-06" db="UniProtKB">
        <authorList>
            <consortium name="EnsemblMetazoa"/>
        </authorList>
    </citation>
    <scope>IDENTIFICATION</scope>
</reference>
<feature type="transmembrane region" description="Helical" evidence="12">
    <location>
        <begin position="410"/>
        <end position="429"/>
    </location>
</feature>
<keyword evidence="6 12" id="KW-1133">Transmembrane helix</keyword>
<comment type="subcellular location">
    <subcellularLocation>
        <location evidence="1">Cell membrane</location>
        <topology evidence="1">Multi-pass membrane protein</topology>
    </subcellularLocation>
</comment>
<evidence type="ECO:0000256" key="8">
    <source>
        <dbReference type="ARBA" id="ARBA00023065"/>
    </source>
</evidence>
<dbReference type="InterPro" id="IPR051163">
    <property type="entry name" value="Sodium:Solute_Symporter_SSF"/>
</dbReference>
<dbReference type="Gene3D" id="1.20.1730.10">
    <property type="entry name" value="Sodium/glucose cotransporter"/>
    <property type="match status" value="1"/>
</dbReference>
<dbReference type="OrthoDB" id="6142122at2759"/>
<evidence type="ECO:0000313" key="13">
    <source>
        <dbReference type="EMBL" id="ELT87999.1"/>
    </source>
</evidence>
<dbReference type="PANTHER" id="PTHR42985">
    <property type="entry name" value="SODIUM-COUPLED MONOCARBOXYLATE TRANSPORTER"/>
    <property type="match status" value="1"/>
</dbReference>
<feature type="transmembrane region" description="Helical" evidence="12">
    <location>
        <begin position="276"/>
        <end position="301"/>
    </location>
</feature>
<comment type="similarity">
    <text evidence="2 11">Belongs to the sodium:solute symporter (SSF) (TC 2.A.21) family.</text>
</comment>
<feature type="transmembrane region" description="Helical" evidence="12">
    <location>
        <begin position="441"/>
        <end position="462"/>
    </location>
</feature>
<evidence type="ECO:0008006" key="16">
    <source>
        <dbReference type="Google" id="ProtNLM"/>
    </source>
</evidence>
<keyword evidence="4" id="KW-1003">Cell membrane</keyword>
<feature type="transmembrane region" description="Helical" evidence="12">
    <location>
        <begin position="236"/>
        <end position="255"/>
    </location>
</feature>
<feature type="transmembrane region" description="Helical" evidence="12">
    <location>
        <begin position="385"/>
        <end position="404"/>
    </location>
</feature>
<keyword evidence="3" id="KW-0813">Transport</keyword>
<evidence type="ECO:0000256" key="10">
    <source>
        <dbReference type="ARBA" id="ARBA00023201"/>
    </source>
</evidence>
<feature type="transmembrane region" description="Helical" evidence="12">
    <location>
        <begin position="190"/>
        <end position="216"/>
    </location>
</feature>
<evidence type="ECO:0000256" key="1">
    <source>
        <dbReference type="ARBA" id="ARBA00004651"/>
    </source>
</evidence>
<keyword evidence="9 12" id="KW-0472">Membrane</keyword>
<evidence type="ECO:0000256" key="5">
    <source>
        <dbReference type="ARBA" id="ARBA00022692"/>
    </source>
</evidence>
<accession>R7TAF8</accession>
<dbReference type="EnsemblMetazoa" id="CapteT126424">
    <property type="protein sequence ID" value="CapteP126424"/>
    <property type="gene ID" value="CapteG126424"/>
</dbReference>
<evidence type="ECO:0000313" key="14">
    <source>
        <dbReference type="EnsemblMetazoa" id="CapteP126424"/>
    </source>
</evidence>
<sequence length="533" mass="57544">MAGLHWADYLIFCFFLLASLAIGVYHAFSGNKQRTTQEFIMADRNLKVVPTMLSLLVSYQSALMILGNSAEMYSYGTQQWFGLLFGYTFGILLAERLFVPWIFPLKLTSVYEYLQLRYSSRLVRVVGAVLGIAFGLLYIGPAMHAPSLALETATGFPTKISIPIMAAVATTYTALGGMRAVIWTDVFQSGFMLCGVLAVLIKGCMEVGGISEAFLYAHEEGRLLGFSASVDPRERLTIWGLVFGWGSAAAFTYGLQQASIQRYSATGSLREARLSLLLNIPSLLLLVCLVFINGVIVLAYFAKERCDPLFNEDIKSSNEILPYFVKIVFSSIRGFSGLFLATLYSGALSSVSSSLSGCAANAWEDILKPHLVNLSDFRAAVLNKCLVVIFGIFGAAVAFLAAIIPGPVSQVSMTFSSATGGPLYGMFILGGISASANWQGALIGCGAGAALNFWIVFGSQSIPTFSQSLPPLQSDNCPMFNKTQTAANTTITNVSLHGIENMYAVSFVWYTLLGCTVTLAVGWIASQIFNIGK</sequence>
<dbReference type="OMA" id="WTIMESK"/>
<dbReference type="Pfam" id="PF00474">
    <property type="entry name" value="SSF"/>
    <property type="match status" value="1"/>
</dbReference>
<keyword evidence="8" id="KW-0406">Ion transport</keyword>
<evidence type="ECO:0000256" key="9">
    <source>
        <dbReference type="ARBA" id="ARBA00023136"/>
    </source>
</evidence>
<feature type="transmembrane region" description="Helical" evidence="12">
    <location>
        <begin position="6"/>
        <end position="28"/>
    </location>
</feature>
<feature type="transmembrane region" description="Helical" evidence="12">
    <location>
        <begin position="507"/>
        <end position="529"/>
    </location>
</feature>
<feature type="transmembrane region" description="Helical" evidence="12">
    <location>
        <begin position="48"/>
        <end position="67"/>
    </location>
</feature>
<dbReference type="GO" id="GO:0015293">
    <property type="term" value="F:symporter activity"/>
    <property type="evidence" value="ECO:0007669"/>
    <property type="project" value="TreeGrafter"/>
</dbReference>
<keyword evidence="7" id="KW-0915">Sodium</keyword>
<evidence type="ECO:0000256" key="12">
    <source>
        <dbReference type="SAM" id="Phobius"/>
    </source>
</evidence>
<evidence type="ECO:0000256" key="11">
    <source>
        <dbReference type="RuleBase" id="RU362091"/>
    </source>
</evidence>
<feature type="transmembrane region" description="Helical" evidence="12">
    <location>
        <begin position="79"/>
        <end position="102"/>
    </location>
</feature>
<dbReference type="InterPro" id="IPR001734">
    <property type="entry name" value="Na/solute_symporter"/>
</dbReference>
<dbReference type="InterPro" id="IPR038377">
    <property type="entry name" value="Na/Glc_symporter_sf"/>
</dbReference>
<evidence type="ECO:0000256" key="3">
    <source>
        <dbReference type="ARBA" id="ARBA00022448"/>
    </source>
</evidence>
<name>R7TAF8_CAPTE</name>
<dbReference type="GO" id="GO:0005886">
    <property type="term" value="C:plasma membrane"/>
    <property type="evidence" value="ECO:0007669"/>
    <property type="project" value="UniProtKB-SubCell"/>
</dbReference>